<dbReference type="Proteomes" id="UP000515126">
    <property type="component" value="Chromosome 16"/>
</dbReference>
<reference evidence="2" key="1">
    <citation type="submission" date="2025-08" db="UniProtKB">
        <authorList>
            <consortium name="RefSeq"/>
        </authorList>
    </citation>
    <scope>IDENTIFICATION</scope>
</reference>
<accession>A0A6P5QZ36</accession>
<gene>
    <name evidence="2" type="primary">LOC110311189</name>
</gene>
<name>A0A6P5QZ36_MUSCR</name>
<dbReference type="KEGG" id="mcal:110311189"/>
<protein>
    <submittedName>
        <fullName evidence="2">Uncharacterized protein LOC110311189</fullName>
    </submittedName>
</protein>
<evidence type="ECO:0000313" key="1">
    <source>
        <dbReference type="Proteomes" id="UP000515126"/>
    </source>
</evidence>
<dbReference type="GeneID" id="110311189"/>
<evidence type="ECO:0000313" key="2">
    <source>
        <dbReference type="RefSeq" id="XP_021040092.1"/>
    </source>
</evidence>
<organism evidence="1 2">
    <name type="scientific">Mus caroli</name>
    <name type="common">Ryukyu mouse</name>
    <name type="synonym">Ricefield mouse</name>
    <dbReference type="NCBI Taxonomy" id="10089"/>
    <lineage>
        <taxon>Eukaryota</taxon>
        <taxon>Metazoa</taxon>
        <taxon>Chordata</taxon>
        <taxon>Craniata</taxon>
        <taxon>Vertebrata</taxon>
        <taxon>Euteleostomi</taxon>
        <taxon>Mammalia</taxon>
        <taxon>Eutheria</taxon>
        <taxon>Euarchontoglires</taxon>
        <taxon>Glires</taxon>
        <taxon>Rodentia</taxon>
        <taxon>Myomorpha</taxon>
        <taxon>Muroidea</taxon>
        <taxon>Muridae</taxon>
        <taxon>Murinae</taxon>
        <taxon>Mus</taxon>
        <taxon>Mus</taxon>
    </lineage>
</organism>
<dbReference type="AlphaFoldDB" id="A0A6P5QZ36"/>
<sequence>MGFPGFSSPGQSGLQDLANCSEGGGCGARLLHLSDLTGEVSLCSGQWLMKTHNWSRIEKKCQCSVQLQIFKDHSRRRGGKIPGAREMTGRFMNSQNHSCDCMHRIKPDSIPAGHREGLMSPATEGGTIDSWWLLRAEESVFLRM</sequence>
<dbReference type="RefSeq" id="XP_021040092.1">
    <property type="nucleotide sequence ID" value="XM_021184433.1"/>
</dbReference>
<keyword evidence="1" id="KW-1185">Reference proteome</keyword>
<proteinExistence type="predicted"/>